<evidence type="ECO:0000313" key="2">
    <source>
        <dbReference type="Proteomes" id="UP000237105"/>
    </source>
</evidence>
<dbReference type="Proteomes" id="UP000237105">
    <property type="component" value="Unassembled WGS sequence"/>
</dbReference>
<dbReference type="EMBL" id="JXTB01000013">
    <property type="protein sequence ID" value="PON77486.1"/>
    <property type="molecule type" value="Genomic_DNA"/>
</dbReference>
<accession>A0A2P5DW22</accession>
<reference evidence="2" key="1">
    <citation type="submission" date="2016-06" db="EMBL/GenBank/DDBJ databases">
        <title>Parallel loss of symbiosis genes in relatives of nitrogen-fixing non-legume Parasponia.</title>
        <authorList>
            <person name="Van Velzen R."/>
            <person name="Holmer R."/>
            <person name="Bu F."/>
            <person name="Rutten L."/>
            <person name="Van Zeijl A."/>
            <person name="Liu W."/>
            <person name="Santuari L."/>
            <person name="Cao Q."/>
            <person name="Sharma T."/>
            <person name="Shen D."/>
            <person name="Roswanjaya Y."/>
            <person name="Wardhani T."/>
            <person name="Kalhor M.S."/>
            <person name="Jansen J."/>
            <person name="Van den Hoogen J."/>
            <person name="Gungor B."/>
            <person name="Hartog M."/>
            <person name="Hontelez J."/>
            <person name="Verver J."/>
            <person name="Yang W.-C."/>
            <person name="Schijlen E."/>
            <person name="Repin R."/>
            <person name="Schilthuizen M."/>
            <person name="Schranz E."/>
            <person name="Heidstra R."/>
            <person name="Miyata K."/>
            <person name="Fedorova E."/>
            <person name="Kohlen W."/>
            <person name="Bisseling T."/>
            <person name="Smit S."/>
            <person name="Geurts R."/>
        </authorList>
    </citation>
    <scope>NUCLEOTIDE SEQUENCE [LARGE SCALE GENOMIC DNA]</scope>
    <source>
        <strain evidence="2">cv. WU1-14</strain>
    </source>
</reference>
<evidence type="ECO:0000313" key="1">
    <source>
        <dbReference type="EMBL" id="PON77486.1"/>
    </source>
</evidence>
<proteinExistence type="predicted"/>
<organism evidence="1 2">
    <name type="scientific">Parasponia andersonii</name>
    <name type="common">Sponia andersonii</name>
    <dbReference type="NCBI Taxonomy" id="3476"/>
    <lineage>
        <taxon>Eukaryota</taxon>
        <taxon>Viridiplantae</taxon>
        <taxon>Streptophyta</taxon>
        <taxon>Embryophyta</taxon>
        <taxon>Tracheophyta</taxon>
        <taxon>Spermatophyta</taxon>
        <taxon>Magnoliopsida</taxon>
        <taxon>eudicotyledons</taxon>
        <taxon>Gunneridae</taxon>
        <taxon>Pentapetalae</taxon>
        <taxon>rosids</taxon>
        <taxon>fabids</taxon>
        <taxon>Rosales</taxon>
        <taxon>Cannabaceae</taxon>
        <taxon>Parasponia</taxon>
    </lineage>
</organism>
<dbReference type="AlphaFoldDB" id="A0A2P5DW22"/>
<sequence>MVEAAAHVDLAVGALEVEDEDDDKQMAEAVHVDPEVAARMDLEAAAAAALVVADAAKMVVELGVRAAAAAEGHTDRQVAVDAQKGLAVVEDGGGEALLLSLKLCCELILLEENDSLSAKQEQDFGYNKKS</sequence>
<name>A0A2P5DW22_PARAD</name>
<comment type="caution">
    <text evidence="1">The sequence shown here is derived from an EMBL/GenBank/DDBJ whole genome shotgun (WGS) entry which is preliminary data.</text>
</comment>
<protein>
    <submittedName>
        <fullName evidence="1">Uncharacterized protein</fullName>
    </submittedName>
</protein>
<gene>
    <name evidence="1" type="ORF">PanWU01x14_026470</name>
</gene>
<keyword evidence="2" id="KW-1185">Reference proteome</keyword>